<keyword evidence="3" id="KW-0614">Plasmid</keyword>
<dbReference type="EMBL" id="CP102517">
    <property type="protein sequence ID" value="UUY52753.1"/>
    <property type="molecule type" value="Genomic_DNA"/>
</dbReference>
<gene>
    <name evidence="3" type="ORF">NRK68_36475</name>
</gene>
<accession>A0ABY5Q9S3</accession>
<evidence type="ECO:0000313" key="4">
    <source>
        <dbReference type="Proteomes" id="UP001057738"/>
    </source>
</evidence>
<protein>
    <submittedName>
        <fullName evidence="3">Peptidase M23</fullName>
    </submittedName>
</protein>
<sequence>MDVRDVAEAAATRASAPFLAKAGCIGVALALIGMLGLGATTLIAGAAKKAADGKNSGSGGCESPGLPNMNPGKVPAAILAQQIYHAKIIDEVAQKRGLPGRASLIALMTALQESGLQNLNHGDRDSLGLFQQRPSQGWGTPAEITNPPVSAGLFFGGNKGRPPGLVDIPAWPMLDPGRAAQRVQLSAHPELYATRRGQAEGIARNAGINLERLGSVTGQLPEWAQPTAPGETAPGECTPTGETPAGAPFHDAASDWPQEVKNRRSTEAAIAWAKEQPDLNQKIWYRRCLEFSARVHGWRAAGVTSAITHYRVMPAHMKHPGSRDVPPGALMYWETTNPHGHVSVYLGDGMIISNDVARPGYVDVIPASDIESKWGGRYVGWAPPYFPKGA</sequence>
<dbReference type="RefSeq" id="WP_257858452.1">
    <property type="nucleotide sequence ID" value="NZ_CP102517.1"/>
</dbReference>
<evidence type="ECO:0000256" key="2">
    <source>
        <dbReference type="SAM" id="Phobius"/>
    </source>
</evidence>
<keyword evidence="2" id="KW-1133">Transmembrane helix</keyword>
<dbReference type="GeneID" id="95579034"/>
<dbReference type="Proteomes" id="UP001057738">
    <property type="component" value="Plasmid pshk1"/>
</dbReference>
<keyword evidence="2" id="KW-0472">Membrane</keyword>
<feature type="region of interest" description="Disordered" evidence="1">
    <location>
        <begin position="226"/>
        <end position="253"/>
    </location>
</feature>
<keyword evidence="2" id="KW-0812">Transmembrane</keyword>
<evidence type="ECO:0000313" key="3">
    <source>
        <dbReference type="EMBL" id="UUY52753.1"/>
    </source>
</evidence>
<proteinExistence type="predicted"/>
<feature type="transmembrane region" description="Helical" evidence="2">
    <location>
        <begin position="25"/>
        <end position="47"/>
    </location>
</feature>
<evidence type="ECO:0000256" key="1">
    <source>
        <dbReference type="SAM" id="MobiDB-lite"/>
    </source>
</evidence>
<name>A0ABY5Q9S3_9ACTN</name>
<reference evidence="3" key="1">
    <citation type="submission" date="2022-08" db="EMBL/GenBank/DDBJ databases">
        <authorList>
            <person name="Tian L."/>
        </authorList>
    </citation>
    <scope>NUCLEOTIDE SEQUENCE</scope>
    <source>
        <strain evidence="3">CM253</strain>
        <plasmid evidence="3">pshk1</plasmid>
    </source>
</reference>
<geneLocation type="plasmid" evidence="3 4">
    <name>pshk1</name>
</geneLocation>
<keyword evidence="4" id="KW-1185">Reference proteome</keyword>
<organism evidence="3 4">
    <name type="scientific">Streptomyces yangpuensis</name>
    <dbReference type="NCBI Taxonomy" id="1648182"/>
    <lineage>
        <taxon>Bacteria</taxon>
        <taxon>Bacillati</taxon>
        <taxon>Actinomycetota</taxon>
        <taxon>Actinomycetes</taxon>
        <taxon>Kitasatosporales</taxon>
        <taxon>Streptomycetaceae</taxon>
        <taxon>Streptomyces</taxon>
    </lineage>
</organism>